<feature type="compositionally biased region" description="Polar residues" evidence="1">
    <location>
        <begin position="406"/>
        <end position="418"/>
    </location>
</feature>
<feature type="compositionally biased region" description="Polar residues" evidence="1">
    <location>
        <begin position="276"/>
        <end position="286"/>
    </location>
</feature>
<name>A0A517SSL4_9BACT</name>
<organism evidence="2 3">
    <name type="scientific">Stieleria bergensis</name>
    <dbReference type="NCBI Taxonomy" id="2528025"/>
    <lineage>
        <taxon>Bacteria</taxon>
        <taxon>Pseudomonadati</taxon>
        <taxon>Planctomycetota</taxon>
        <taxon>Planctomycetia</taxon>
        <taxon>Pirellulales</taxon>
        <taxon>Pirellulaceae</taxon>
        <taxon>Stieleria</taxon>
    </lineage>
</organism>
<dbReference type="AlphaFoldDB" id="A0A517SSL4"/>
<feature type="region of interest" description="Disordered" evidence="1">
    <location>
        <begin position="456"/>
        <end position="494"/>
    </location>
</feature>
<accession>A0A517SSL4</accession>
<reference evidence="2 3" key="1">
    <citation type="submission" date="2019-02" db="EMBL/GenBank/DDBJ databases">
        <title>Deep-cultivation of Planctomycetes and their phenomic and genomic characterization uncovers novel biology.</title>
        <authorList>
            <person name="Wiegand S."/>
            <person name="Jogler M."/>
            <person name="Boedeker C."/>
            <person name="Pinto D."/>
            <person name="Vollmers J."/>
            <person name="Rivas-Marin E."/>
            <person name="Kohn T."/>
            <person name="Peeters S.H."/>
            <person name="Heuer A."/>
            <person name="Rast P."/>
            <person name="Oberbeckmann S."/>
            <person name="Bunk B."/>
            <person name="Jeske O."/>
            <person name="Meyerdierks A."/>
            <person name="Storesund J.E."/>
            <person name="Kallscheuer N."/>
            <person name="Luecker S."/>
            <person name="Lage O.M."/>
            <person name="Pohl T."/>
            <person name="Merkel B.J."/>
            <person name="Hornburger P."/>
            <person name="Mueller R.-W."/>
            <person name="Bruemmer F."/>
            <person name="Labrenz M."/>
            <person name="Spormann A.M."/>
            <person name="Op den Camp H."/>
            <person name="Overmann J."/>
            <person name="Amann R."/>
            <person name="Jetten M.S.M."/>
            <person name="Mascher T."/>
            <person name="Medema M.H."/>
            <person name="Devos D.P."/>
            <person name="Kaster A.-K."/>
            <person name="Ovreas L."/>
            <person name="Rohde M."/>
            <person name="Galperin M.Y."/>
            <person name="Jogler C."/>
        </authorList>
    </citation>
    <scope>NUCLEOTIDE SEQUENCE [LARGE SCALE GENOMIC DNA]</scope>
    <source>
        <strain evidence="2 3">SV_7m_r</strain>
    </source>
</reference>
<protein>
    <submittedName>
        <fullName evidence="2">Uncharacterized protein</fullName>
    </submittedName>
</protein>
<dbReference type="EMBL" id="CP036272">
    <property type="protein sequence ID" value="QDT59106.1"/>
    <property type="molecule type" value="Genomic_DNA"/>
</dbReference>
<dbReference type="Proteomes" id="UP000315003">
    <property type="component" value="Chromosome"/>
</dbReference>
<feature type="compositionally biased region" description="Pro residues" evidence="1">
    <location>
        <begin position="250"/>
        <end position="260"/>
    </location>
</feature>
<feature type="compositionally biased region" description="Polar residues" evidence="1">
    <location>
        <begin position="316"/>
        <end position="329"/>
    </location>
</feature>
<evidence type="ECO:0000256" key="1">
    <source>
        <dbReference type="SAM" id="MobiDB-lite"/>
    </source>
</evidence>
<keyword evidence="3" id="KW-1185">Reference proteome</keyword>
<evidence type="ECO:0000313" key="3">
    <source>
        <dbReference type="Proteomes" id="UP000315003"/>
    </source>
</evidence>
<evidence type="ECO:0000313" key="2">
    <source>
        <dbReference type="EMBL" id="QDT59106.1"/>
    </source>
</evidence>
<sequence length="494" mass="53057">MNSHPTESQHTIVNTNTAVETASLGAQANQNRSQLTFTRNESKPSRRRLWIKIASLAFATSLPTLASAYEPPAPIGRPSLGRVSLGQSLRAQPVRNPSRHGAAPVTPATYHGYPAGDAAQPYHLQTYPASHQHSVYPLPIPQHRTCCGSGICTCNATPSPAEVAARHMASGLGKLLGIHQGLHGTHCDQNGQPPCDSAPWLENSVIIEQGEMTRQPTAPAIEQETPQFHPPLKPAPKQATPEPKLESPTTPVPSTTPMPPSLGDDRALPAPIRLDQNGSPTASPPMQESPDPASPKNSSADKPAKPTQPFDALPSSMPTGRGESQPTPSDKTETPLPEIEAPKQDDTPSSIFDALPTSTPDPISPEEMELPEPDFDSIFGKPQNLDDASSDSNKTKRLQVKPISNPLPSLNAPTGRQVSQVRLKSYRATAEPETINLARHHVQPVNQQAVQSANYLTTPKGRTGKVRQASQLQHPGRQPAVRTSHQTVLAPYRR</sequence>
<feature type="compositionally biased region" description="Acidic residues" evidence="1">
    <location>
        <begin position="364"/>
        <end position="375"/>
    </location>
</feature>
<proteinExistence type="predicted"/>
<gene>
    <name evidence="2" type="ORF">SV7mr_16120</name>
</gene>
<dbReference type="RefSeq" id="WP_145270754.1">
    <property type="nucleotide sequence ID" value="NZ_CP036272.1"/>
</dbReference>
<feature type="region of interest" description="Disordered" evidence="1">
    <location>
        <begin position="224"/>
        <end position="418"/>
    </location>
</feature>